<dbReference type="InterPro" id="IPR015422">
    <property type="entry name" value="PyrdxlP-dep_Trfase_small"/>
</dbReference>
<dbReference type="eggNOG" id="KOG2840">
    <property type="taxonomic scope" value="Eukaryota"/>
</dbReference>
<evidence type="ECO:0000313" key="3">
    <source>
        <dbReference type="EMBL" id="CBJ26921.1"/>
    </source>
</evidence>
<gene>
    <name evidence="3" type="ORF">Esi_0050_0060</name>
</gene>
<feature type="region of interest" description="Disordered" evidence="1">
    <location>
        <begin position="1"/>
        <end position="79"/>
    </location>
</feature>
<feature type="compositionally biased region" description="Basic and acidic residues" evidence="1">
    <location>
        <begin position="782"/>
        <end position="796"/>
    </location>
</feature>
<dbReference type="Proteomes" id="UP000002630">
    <property type="component" value="Linkage Group LG09"/>
</dbReference>
<dbReference type="GO" id="GO:0008483">
    <property type="term" value="F:transaminase activity"/>
    <property type="evidence" value="ECO:0007669"/>
    <property type="project" value="UniProtKB-KW"/>
</dbReference>
<protein>
    <submittedName>
        <fullName evidence="3">Class-V aminotransferase</fullName>
    </submittedName>
</protein>
<dbReference type="InParanoid" id="D7G374"/>
<dbReference type="EMBL" id="FN649734">
    <property type="protein sequence ID" value="CBJ26921.1"/>
    <property type="molecule type" value="Genomic_DNA"/>
</dbReference>
<reference evidence="3 4" key="1">
    <citation type="journal article" date="2010" name="Nature">
        <title>The Ectocarpus genome and the independent evolution of multicellularity in brown algae.</title>
        <authorList>
            <person name="Cock J.M."/>
            <person name="Sterck L."/>
            <person name="Rouze P."/>
            <person name="Scornet D."/>
            <person name="Allen A.E."/>
            <person name="Amoutzias G."/>
            <person name="Anthouard V."/>
            <person name="Artiguenave F."/>
            <person name="Aury J.M."/>
            <person name="Badger J.H."/>
            <person name="Beszteri B."/>
            <person name="Billiau K."/>
            <person name="Bonnet E."/>
            <person name="Bothwell J.H."/>
            <person name="Bowler C."/>
            <person name="Boyen C."/>
            <person name="Brownlee C."/>
            <person name="Carrano C.J."/>
            <person name="Charrier B."/>
            <person name="Cho G.Y."/>
            <person name="Coelho S.M."/>
            <person name="Collen J."/>
            <person name="Corre E."/>
            <person name="Da Silva C."/>
            <person name="Delage L."/>
            <person name="Delaroque N."/>
            <person name="Dittami S.M."/>
            <person name="Doulbeau S."/>
            <person name="Elias M."/>
            <person name="Farnham G."/>
            <person name="Gachon C.M."/>
            <person name="Gschloessl B."/>
            <person name="Heesch S."/>
            <person name="Jabbari K."/>
            <person name="Jubin C."/>
            <person name="Kawai H."/>
            <person name="Kimura K."/>
            <person name="Kloareg B."/>
            <person name="Kupper F.C."/>
            <person name="Lang D."/>
            <person name="Le Bail A."/>
            <person name="Leblanc C."/>
            <person name="Lerouge P."/>
            <person name="Lohr M."/>
            <person name="Lopez P.J."/>
            <person name="Martens C."/>
            <person name="Maumus F."/>
            <person name="Michel G."/>
            <person name="Miranda-Saavedra D."/>
            <person name="Morales J."/>
            <person name="Moreau H."/>
            <person name="Motomura T."/>
            <person name="Nagasato C."/>
            <person name="Napoli C.A."/>
            <person name="Nelson D.R."/>
            <person name="Nyvall-Collen P."/>
            <person name="Peters A.F."/>
            <person name="Pommier C."/>
            <person name="Potin P."/>
            <person name="Poulain J."/>
            <person name="Quesneville H."/>
            <person name="Read B."/>
            <person name="Rensing S.A."/>
            <person name="Ritter A."/>
            <person name="Rousvoal S."/>
            <person name="Samanta M."/>
            <person name="Samson G."/>
            <person name="Schroeder D.C."/>
            <person name="Segurens B."/>
            <person name="Strittmatter M."/>
            <person name="Tonon T."/>
            <person name="Tregear J.W."/>
            <person name="Valentin K."/>
            <person name="von Dassow P."/>
            <person name="Yamagishi T."/>
            <person name="Van de Peer Y."/>
            <person name="Wincker P."/>
        </authorList>
    </citation>
    <scope>NUCLEOTIDE SEQUENCE [LARGE SCALE GENOMIC DNA]</scope>
    <source>
        <strain evidence="4">Ec32 / CCAP1310/4</strain>
    </source>
</reference>
<keyword evidence="4" id="KW-1185">Reference proteome</keyword>
<name>D7G374_ECTSI</name>
<dbReference type="InterPro" id="IPR015424">
    <property type="entry name" value="PyrdxlP-dep_Trfase"/>
</dbReference>
<dbReference type="PANTHER" id="PTHR43686">
    <property type="entry name" value="SULFURTRANSFERASE-RELATED"/>
    <property type="match status" value="1"/>
</dbReference>
<evidence type="ECO:0000313" key="4">
    <source>
        <dbReference type="Proteomes" id="UP000002630"/>
    </source>
</evidence>
<evidence type="ECO:0000256" key="1">
    <source>
        <dbReference type="SAM" id="MobiDB-lite"/>
    </source>
</evidence>
<dbReference type="EMBL" id="FN648708">
    <property type="protein sequence ID" value="CBJ26921.1"/>
    <property type="molecule type" value="Genomic_DNA"/>
</dbReference>
<dbReference type="OrthoDB" id="420046at2759"/>
<feature type="region of interest" description="Disordered" evidence="1">
    <location>
        <begin position="778"/>
        <end position="844"/>
    </location>
</feature>
<proteinExistence type="predicted"/>
<keyword evidence="3" id="KW-0032">Aminotransferase</keyword>
<dbReference type="Pfam" id="PF00266">
    <property type="entry name" value="Aminotran_5"/>
    <property type="match status" value="1"/>
</dbReference>
<evidence type="ECO:0000259" key="2">
    <source>
        <dbReference type="Pfam" id="PF00266"/>
    </source>
</evidence>
<feature type="compositionally biased region" description="Polar residues" evidence="1">
    <location>
        <begin position="37"/>
        <end position="79"/>
    </location>
</feature>
<feature type="region of interest" description="Disordered" evidence="1">
    <location>
        <begin position="742"/>
        <end position="761"/>
    </location>
</feature>
<dbReference type="InterPro" id="IPR000192">
    <property type="entry name" value="Aminotrans_V_dom"/>
</dbReference>
<dbReference type="SUPFAM" id="SSF53383">
    <property type="entry name" value="PLP-dependent transferases"/>
    <property type="match status" value="1"/>
</dbReference>
<organism evidence="3 4">
    <name type="scientific">Ectocarpus siliculosus</name>
    <name type="common">Brown alga</name>
    <name type="synonym">Conferva siliculosa</name>
    <dbReference type="NCBI Taxonomy" id="2880"/>
    <lineage>
        <taxon>Eukaryota</taxon>
        <taxon>Sar</taxon>
        <taxon>Stramenopiles</taxon>
        <taxon>Ochrophyta</taxon>
        <taxon>PX clade</taxon>
        <taxon>Phaeophyceae</taxon>
        <taxon>Ectocarpales</taxon>
        <taxon>Ectocarpaceae</taxon>
        <taxon>Ectocarpus</taxon>
    </lineage>
</organism>
<sequence length="887" mass="96287">MTSSFSRNLEAPPPTNYSAKVGPRQGFASTMFDPRTASASPSPTGSGFSNSCSEGAGNSDNGSGLRTSNQRGAQPSHTQRLPAAGFRQHANPVARVPAHSSLNNGGTPTLDTACGALRNNLIGRLAPVQTPFGSKPLVYADWTASGRPVKSIEDFMNREVLPRYGNTHTTSSETGAQTTAFREEARKIIARCLNAKCGSSHGGSSKDDGGDVVIFAGSGTTAAVAKVVSALNLDTKKTRTWRADSRPVVFIGPFEHHSNILPWRESCADVVQIRENAAGGLDLEDLERNLKAYSRRRLKIGSFAAASNVTGAMEDTEKITRILHSGGALSFWDYATAAPYVNIDMNPKGFNDADEALAAKDAVFISGHKFLGGAGTPGLLVCKKKLFTMSKTPVVKGGGTVLFVTHKGHTYLSNIEEREEGGTPDILGSIRLGLVFQMKEKLGSVEEKEERLTHMGLTALRSNPRIFFLGDTGRERLPIFSFLVRHGNRGARYLHHNFVCALLNDLFGVQARAGCQCAGPYGVRLLSMSDSSLPKMKRQVEADVGIMKPGFCRLSLTFFMSDAEARYILDAVMFVADHGATFLPLYQPDIKSSEWKFFAPSAAPTDSRKRPTLDEARYGFSNRRLLDAPPPAGNDVSSGTALSTDGESAMFTGLVDEAFNLAAEVARQGTVNVSGPRLTLDREGEALRWFYFPNETVSTQVVRPLVIMPRLYNNGQQQQRAPEYQTRESPWFARIFGGKKALSAATPQRRSGPNDDEDEENPQVRALMARLQSLEAELAQQSEKKMQQQPRQRPEQQAHQQSWQQKPTLQQRPPRPQKQPVQQQPVTGFDVARGRVETTTGSKPVRLADLGVETCGGSEPERVGDAGVKTGGSKSVGLADLGDSCYF</sequence>
<dbReference type="PANTHER" id="PTHR43686:SF1">
    <property type="entry name" value="AMINOTRAN_5 DOMAIN-CONTAINING PROTEIN"/>
    <property type="match status" value="1"/>
</dbReference>
<dbReference type="AlphaFoldDB" id="D7G374"/>
<feature type="compositionally biased region" description="Low complexity" evidence="1">
    <location>
        <begin position="797"/>
        <end position="827"/>
    </location>
</feature>
<dbReference type="STRING" id="2880.D7G374"/>
<keyword evidence="3" id="KW-0808">Transferase</keyword>
<feature type="domain" description="Aminotransferase class V" evidence="2">
    <location>
        <begin position="138"/>
        <end position="564"/>
    </location>
</feature>
<dbReference type="Gene3D" id="3.90.1150.10">
    <property type="entry name" value="Aspartate Aminotransferase, domain 1"/>
    <property type="match status" value="1"/>
</dbReference>
<dbReference type="Gene3D" id="3.40.640.10">
    <property type="entry name" value="Type I PLP-dependent aspartate aminotransferase-like (Major domain)"/>
    <property type="match status" value="1"/>
</dbReference>
<accession>D7G374</accession>
<dbReference type="InterPro" id="IPR015421">
    <property type="entry name" value="PyrdxlP-dep_Trfase_major"/>
</dbReference>